<dbReference type="Pfam" id="PF25053">
    <property type="entry name" value="DUF7791"/>
    <property type="match status" value="1"/>
</dbReference>
<feature type="domain" description="DUF7791" evidence="5">
    <location>
        <begin position="569"/>
        <end position="651"/>
    </location>
</feature>
<comment type="caution">
    <text evidence="6">The sequence shown here is derived from an EMBL/GenBank/DDBJ whole genome shotgun (WGS) entry which is preliminary data.</text>
</comment>
<feature type="region of interest" description="Disordered" evidence="3">
    <location>
        <begin position="874"/>
        <end position="895"/>
    </location>
</feature>
<reference evidence="6" key="1">
    <citation type="submission" date="2020-03" db="EMBL/GenBank/DDBJ databases">
        <title>Draft Genome Sequence of Cylindrodendrum hubeiense.</title>
        <authorList>
            <person name="Buettner E."/>
            <person name="Kellner H."/>
        </authorList>
    </citation>
    <scope>NUCLEOTIDE SEQUENCE</scope>
    <source>
        <strain evidence="6">IHI 201604</strain>
    </source>
</reference>
<dbReference type="Proteomes" id="UP000722485">
    <property type="component" value="Unassembled WGS sequence"/>
</dbReference>
<feature type="domain" description="Nephrocystin 3-like N-terminal" evidence="4">
    <location>
        <begin position="252"/>
        <end position="436"/>
    </location>
</feature>
<dbReference type="AlphaFoldDB" id="A0A9P5HK56"/>
<dbReference type="InterPro" id="IPR056693">
    <property type="entry name" value="DUF7791"/>
</dbReference>
<evidence type="ECO:0000256" key="3">
    <source>
        <dbReference type="SAM" id="MobiDB-lite"/>
    </source>
</evidence>
<keyword evidence="1" id="KW-0677">Repeat</keyword>
<dbReference type="PANTHER" id="PTHR10039:SF5">
    <property type="entry name" value="NACHT DOMAIN-CONTAINING PROTEIN"/>
    <property type="match status" value="1"/>
</dbReference>
<dbReference type="InterPro" id="IPR027417">
    <property type="entry name" value="P-loop_NTPase"/>
</dbReference>
<evidence type="ECO:0000313" key="7">
    <source>
        <dbReference type="Proteomes" id="UP000722485"/>
    </source>
</evidence>
<feature type="coiled-coil region" evidence="2">
    <location>
        <begin position="119"/>
        <end position="182"/>
    </location>
</feature>
<dbReference type="Pfam" id="PF24883">
    <property type="entry name" value="NPHP3_N"/>
    <property type="match status" value="1"/>
</dbReference>
<evidence type="ECO:0000256" key="1">
    <source>
        <dbReference type="ARBA" id="ARBA00022737"/>
    </source>
</evidence>
<protein>
    <recommendedName>
        <fullName evidence="8">NACHT domain-containing protein</fullName>
    </recommendedName>
</protein>
<dbReference type="Gene3D" id="3.40.50.300">
    <property type="entry name" value="P-loop containing nucleotide triphosphate hydrolases"/>
    <property type="match status" value="1"/>
</dbReference>
<evidence type="ECO:0000259" key="4">
    <source>
        <dbReference type="Pfam" id="PF24883"/>
    </source>
</evidence>
<evidence type="ECO:0000259" key="5">
    <source>
        <dbReference type="Pfam" id="PF25053"/>
    </source>
</evidence>
<evidence type="ECO:0008006" key="8">
    <source>
        <dbReference type="Google" id="ProtNLM"/>
    </source>
</evidence>
<feature type="compositionally biased region" description="Acidic residues" evidence="3">
    <location>
        <begin position="882"/>
        <end position="895"/>
    </location>
</feature>
<sequence length="1121" mass="127967">MDPATAIGIVSGILSFVGAAEKILKLSWTLYNSVEGSSEETEMRLKLADSMAVISKRMIPFNQSALTEEDRSLVTLAQECNKLTNDIKKELQTLRPKRRKSKTQSGLTALKTLIVDPKIKELEKQLQHCRDQLHFHIAALSRGDSENIKALLASSKEDGTKLTRLELSITQLKQTLQDMTTMNVNSISDQALDQLKVLLHVGQDALIEVAKDRILRGIKAGFEDMSYRYQSVDSPFGETFEWILDLDGTSAEATKFIQWLSSGDGVFHICGKLGAGKSTLMKKLCEHERTKTELEKWSKANGGRKLIIANFFFYALGSDPRQKSLIGLYRTLLHQILTTSPGLIQNLLPDQWTRALSQQKTQSSYEILDDDIKRAFERLSKQQESNSLGEHCFSFFIDGLDEYQTTTSIDRREMVRPLINLANSAPDSFKICVSSRMENPFMDMFSEDTRLYLHELTQSDMEEYVQGNLEHVGTQEERRQLALSITKKAEGVFLWVVLVVQKIRKQSDDGARYSRLLGEIESLPTELNDLFQRILDTVGTTDSRLISHSVSLLHFLGMIPEAKYMCLWLNLSDFYFLEDYEADLRFAESAQFPNLGFDTRKEIEIAARRRLRGVCRGLLEGDKSTDIDFTHRSVSDFFKQERVKTKMHDESFRNMEALSQLKLASIKQYWCDVERQNDDKDDEGKKKEEEMTNRHSILVACLLEQRRKQNLDTIPFSFVTCLDTIPQLSVGKTISRATEDTTVFRISLSWKSDKGYPPYTYYEICHTSRVRHTMYEPFPESRYWSQPTGEPSNTENSMVLWRPADKDVDNIEEYSRPVISPLFTELCSGRLQYPAWRTLRIHDMPLESETLAMLVYCAIGTSIGRIIWKQPSNPSAGNNSDGLDDDEDLDDEENEENAEYHEYNYNLTVVGHCFLQHLFENQIVSPNLLTHLAFGGQFASIRIAAGDHQLSIWQHFLCWWAIVAAASGYFDSEEDNGCDYEFSVDYEGQLNTGFVLETFVKNGADLHLLLKIEDGEAVSPQGDDAFMAYTLKMIPVSGEALELDVVVNIHTRRHIRGYPYGSPRERYYGLSDDCRTPPPLPKVPLSIRDWLDRSQLPTKARLLKLIDERLAVEEENNKVGT</sequence>
<proteinExistence type="predicted"/>
<dbReference type="OrthoDB" id="443402at2759"/>
<evidence type="ECO:0000313" key="6">
    <source>
        <dbReference type="EMBL" id="KAF7555937.1"/>
    </source>
</evidence>
<dbReference type="InterPro" id="IPR056884">
    <property type="entry name" value="NPHP3-like_N"/>
</dbReference>
<evidence type="ECO:0000256" key="2">
    <source>
        <dbReference type="SAM" id="Coils"/>
    </source>
</evidence>
<gene>
    <name evidence="6" type="ORF">G7Z17_g1815</name>
</gene>
<dbReference type="PANTHER" id="PTHR10039">
    <property type="entry name" value="AMELOGENIN"/>
    <property type="match status" value="1"/>
</dbReference>
<dbReference type="SUPFAM" id="SSF52540">
    <property type="entry name" value="P-loop containing nucleoside triphosphate hydrolases"/>
    <property type="match status" value="1"/>
</dbReference>
<keyword evidence="2" id="KW-0175">Coiled coil</keyword>
<keyword evidence="7" id="KW-1185">Reference proteome</keyword>
<dbReference type="EMBL" id="JAANBB010000016">
    <property type="protein sequence ID" value="KAF7555937.1"/>
    <property type="molecule type" value="Genomic_DNA"/>
</dbReference>
<accession>A0A9P5HK56</accession>
<name>A0A9P5HK56_9HYPO</name>
<organism evidence="6 7">
    <name type="scientific">Cylindrodendrum hubeiense</name>
    <dbReference type="NCBI Taxonomy" id="595255"/>
    <lineage>
        <taxon>Eukaryota</taxon>
        <taxon>Fungi</taxon>
        <taxon>Dikarya</taxon>
        <taxon>Ascomycota</taxon>
        <taxon>Pezizomycotina</taxon>
        <taxon>Sordariomycetes</taxon>
        <taxon>Hypocreomycetidae</taxon>
        <taxon>Hypocreales</taxon>
        <taxon>Nectriaceae</taxon>
        <taxon>Cylindrodendrum</taxon>
    </lineage>
</organism>